<keyword evidence="3" id="KW-0547">Nucleotide-binding</keyword>
<dbReference type="Proteomes" id="UP000037178">
    <property type="component" value="Unassembled WGS sequence"/>
</dbReference>
<dbReference type="Gene3D" id="2.40.50.100">
    <property type="match status" value="1"/>
</dbReference>
<dbReference type="InterPro" id="IPR015855">
    <property type="entry name" value="ABC_transpr_MalK-like"/>
</dbReference>
<evidence type="ECO:0000313" key="6">
    <source>
        <dbReference type="EMBL" id="KMW59381.1"/>
    </source>
</evidence>
<dbReference type="InterPro" id="IPR013611">
    <property type="entry name" value="Transp-assoc_OB_typ2"/>
</dbReference>
<evidence type="ECO:0000256" key="2">
    <source>
        <dbReference type="ARBA" id="ARBA00022448"/>
    </source>
</evidence>
<dbReference type="PANTHER" id="PTHR43875">
    <property type="entry name" value="MALTODEXTRIN IMPORT ATP-BINDING PROTEIN MSMX"/>
    <property type="match status" value="1"/>
</dbReference>
<dbReference type="InterPro" id="IPR027417">
    <property type="entry name" value="P-loop_NTPase"/>
</dbReference>
<evidence type="ECO:0000259" key="5">
    <source>
        <dbReference type="PROSITE" id="PS50893"/>
    </source>
</evidence>
<gene>
    <name evidence="6" type="ORF">AIOL_004363</name>
</gene>
<dbReference type="Gene3D" id="3.40.50.300">
    <property type="entry name" value="P-loop containing nucleotide triphosphate hydrolases"/>
    <property type="match status" value="1"/>
</dbReference>
<dbReference type="GO" id="GO:0016887">
    <property type="term" value="F:ATP hydrolysis activity"/>
    <property type="evidence" value="ECO:0007669"/>
    <property type="project" value="InterPro"/>
</dbReference>
<dbReference type="Gene3D" id="2.40.50.140">
    <property type="entry name" value="Nucleic acid-binding proteins"/>
    <property type="match status" value="1"/>
</dbReference>
<dbReference type="GO" id="GO:0055052">
    <property type="term" value="C:ATP-binding cassette (ABC) transporter complex, substrate-binding subunit-containing"/>
    <property type="evidence" value="ECO:0007669"/>
    <property type="project" value="TreeGrafter"/>
</dbReference>
<dbReference type="SUPFAM" id="SSF52540">
    <property type="entry name" value="P-loop containing nucleoside triphosphate hydrolases"/>
    <property type="match status" value="1"/>
</dbReference>
<evidence type="ECO:0000313" key="7">
    <source>
        <dbReference type="Proteomes" id="UP000037178"/>
    </source>
</evidence>
<keyword evidence="4 6" id="KW-0067">ATP-binding</keyword>
<evidence type="ECO:0000256" key="3">
    <source>
        <dbReference type="ARBA" id="ARBA00022741"/>
    </source>
</evidence>
<dbReference type="InterPro" id="IPR017871">
    <property type="entry name" value="ABC_transporter-like_CS"/>
</dbReference>
<dbReference type="InterPro" id="IPR008995">
    <property type="entry name" value="Mo/tungstate-bd_C_term_dom"/>
</dbReference>
<keyword evidence="6" id="KW-0378">Hydrolase</keyword>
<dbReference type="SUPFAM" id="SSF50331">
    <property type="entry name" value="MOP-like"/>
    <property type="match status" value="1"/>
</dbReference>
<sequence>MADLALRDLVKTYDKTQVLHGINLDVQDGEFVVFVGPSGCGKSTTLRLIAGLEEVTSGGIEIGGRVVNNLEPKHRNIAMVFQNYAIYPHMTVRKNIGFGLRSSSAPRAEKDKRIREVAELLGMTDLLDRKPDQLSGGQRQRVAIGRAMVRDPAVFLFDEPLSNLDAQLRTQMRLEIKKLHQRVGSTIIFVTHDQVEAMTMADRIVIMKDGHIQQVGTPSEVYHTPANTFVAQFIGAPAMNMLPGQAVENGAILLKTGDLVKADLPVGTGRQVTLGVRPEDLTDAAAEPFLEGQVALREPLGHETLIYVTTEMGEFIAKADGRRPPEVGATVRLGAEQENLHIFDAETGSALA</sequence>
<reference evidence="6 7" key="1">
    <citation type="submission" date="2015-06" db="EMBL/GenBank/DDBJ databases">
        <title>Draft genome sequence of an Alphaproteobacteria species associated to the Mediterranean sponge Oscarella lobularis.</title>
        <authorList>
            <person name="Jourda C."/>
            <person name="Santini S."/>
            <person name="Claverie J.-M."/>
        </authorList>
    </citation>
    <scope>NUCLEOTIDE SEQUENCE [LARGE SCALE GENOMIC DNA]</scope>
    <source>
        <strain evidence="6">IGS</strain>
    </source>
</reference>
<keyword evidence="2" id="KW-0813">Transport</keyword>
<dbReference type="EC" id="3.6.3.19" evidence="6"/>
<dbReference type="CDD" id="cd03301">
    <property type="entry name" value="ABC_MalK_N"/>
    <property type="match status" value="1"/>
</dbReference>
<keyword evidence="7" id="KW-1185">Reference proteome</keyword>
<dbReference type="Pfam" id="PF08402">
    <property type="entry name" value="TOBE_2"/>
    <property type="match status" value="1"/>
</dbReference>
<dbReference type="Pfam" id="PF00005">
    <property type="entry name" value="ABC_tran"/>
    <property type="match status" value="1"/>
</dbReference>
<feature type="domain" description="ABC transporter" evidence="5">
    <location>
        <begin position="4"/>
        <end position="234"/>
    </location>
</feature>
<dbReference type="InterPro" id="IPR047641">
    <property type="entry name" value="ABC_transpr_MalK/UgpC-like"/>
</dbReference>
<dbReference type="PROSITE" id="PS50893">
    <property type="entry name" value="ABC_TRANSPORTER_2"/>
    <property type="match status" value="1"/>
</dbReference>
<dbReference type="InterPro" id="IPR003593">
    <property type="entry name" value="AAA+_ATPase"/>
</dbReference>
<comment type="similarity">
    <text evidence="1">Belongs to the ABC transporter superfamily.</text>
</comment>
<dbReference type="InterPro" id="IPR003439">
    <property type="entry name" value="ABC_transporter-like_ATP-bd"/>
</dbReference>
<dbReference type="NCBIfam" id="NF008653">
    <property type="entry name" value="PRK11650.1"/>
    <property type="match status" value="1"/>
</dbReference>
<dbReference type="FunFam" id="3.40.50.300:FF:000042">
    <property type="entry name" value="Maltose/maltodextrin ABC transporter, ATP-binding protein"/>
    <property type="match status" value="1"/>
</dbReference>
<dbReference type="GO" id="GO:0140359">
    <property type="term" value="F:ABC-type transporter activity"/>
    <property type="evidence" value="ECO:0007669"/>
    <property type="project" value="InterPro"/>
</dbReference>
<dbReference type="SMART" id="SM00382">
    <property type="entry name" value="AAA"/>
    <property type="match status" value="1"/>
</dbReference>
<dbReference type="PATRIC" id="fig|1675527.3.peg.4565"/>
<dbReference type="RefSeq" id="WP_049644868.1">
    <property type="nucleotide sequence ID" value="NZ_LFTY01000002.1"/>
</dbReference>
<dbReference type="AlphaFoldDB" id="A0A0J9E9S7"/>
<dbReference type="PANTHER" id="PTHR43875:SF1">
    <property type="entry name" value="OSMOPROTECTIVE COMPOUNDS UPTAKE ATP-BINDING PROTEIN GGTA"/>
    <property type="match status" value="1"/>
</dbReference>
<dbReference type="GO" id="GO:0008643">
    <property type="term" value="P:carbohydrate transport"/>
    <property type="evidence" value="ECO:0007669"/>
    <property type="project" value="InterPro"/>
</dbReference>
<dbReference type="OrthoDB" id="9802264at2"/>
<accession>A0A0J9E9S7</accession>
<evidence type="ECO:0000256" key="1">
    <source>
        <dbReference type="ARBA" id="ARBA00005417"/>
    </source>
</evidence>
<name>A0A0J9E9S7_9RHOB</name>
<dbReference type="GO" id="GO:0005524">
    <property type="term" value="F:ATP binding"/>
    <property type="evidence" value="ECO:0007669"/>
    <property type="project" value="UniProtKB-KW"/>
</dbReference>
<comment type="caution">
    <text evidence="6">The sequence shown here is derived from an EMBL/GenBank/DDBJ whole genome shotgun (WGS) entry which is preliminary data.</text>
</comment>
<dbReference type="InterPro" id="IPR012340">
    <property type="entry name" value="NA-bd_OB-fold"/>
</dbReference>
<evidence type="ECO:0000256" key="4">
    <source>
        <dbReference type="ARBA" id="ARBA00022840"/>
    </source>
</evidence>
<dbReference type="STRING" id="1675527.AIOL_004363"/>
<organism evidence="6 7">
    <name type="scientific">Candidatus Rhodobacter oscarellae</name>
    <dbReference type="NCBI Taxonomy" id="1675527"/>
    <lineage>
        <taxon>Bacteria</taxon>
        <taxon>Pseudomonadati</taxon>
        <taxon>Pseudomonadota</taxon>
        <taxon>Alphaproteobacteria</taxon>
        <taxon>Rhodobacterales</taxon>
        <taxon>Rhodobacter group</taxon>
        <taxon>Rhodobacter</taxon>
    </lineage>
</organism>
<proteinExistence type="inferred from homology"/>
<dbReference type="EMBL" id="LFTY01000002">
    <property type="protein sequence ID" value="KMW59381.1"/>
    <property type="molecule type" value="Genomic_DNA"/>
</dbReference>
<dbReference type="PROSITE" id="PS00211">
    <property type="entry name" value="ABC_TRANSPORTER_1"/>
    <property type="match status" value="1"/>
</dbReference>
<protein>
    <submittedName>
        <fullName evidence="6">Maltose/maltodextrin transport ATP-binding protein MalK</fullName>
        <ecNumber evidence="6">3.6.3.19</ecNumber>
    </submittedName>
</protein>